<gene>
    <name evidence="1" type="ORF">RMCC_1389</name>
</gene>
<reference evidence="2" key="1">
    <citation type="journal article" date="2016" name="Genome Announc.">
        <title>Draft Genome Sequences of Five Rapidly Growing Mycobacterium Species, M. thermoresistibile, M. fortuitum subsp. acetamidolyticum, M. canariasense, M. brisbanense, and M. novocastrense.</title>
        <authorList>
            <person name="Katahira K."/>
            <person name="Ogura Y."/>
            <person name="Gotoh Y."/>
            <person name="Hayashi T."/>
        </authorList>
    </citation>
    <scope>NUCLEOTIDE SEQUENCE [LARGE SCALE GENOMIC DNA]</scope>
    <source>
        <strain evidence="2">JCM15298</strain>
    </source>
</reference>
<sequence>MAGVVQPILSKAEFITLFRPLVGYEDALADKLLMAVSQRIRRKFAEAGVQLDEDDDEVDLVIWEVVAAVLRPGEFAGYSSVTITTDDATEQRVLANALAQLDITDAQWKRLGIDVTASPRGCFPENDY</sequence>
<dbReference type="Proteomes" id="UP000069443">
    <property type="component" value="Unassembled WGS sequence"/>
</dbReference>
<dbReference type="STRING" id="228230.RMCC_1389"/>
<protein>
    <submittedName>
        <fullName evidence="1">Gp11</fullName>
    </submittedName>
</protein>
<comment type="caution">
    <text evidence="1">The sequence shown here is derived from an EMBL/GenBank/DDBJ whole genome shotgun (WGS) entry which is preliminary data.</text>
</comment>
<keyword evidence="2" id="KW-1185">Reference proteome</keyword>
<reference evidence="2" key="2">
    <citation type="submission" date="2016-02" db="EMBL/GenBank/DDBJ databases">
        <title>Draft genome sequence of five rapidly growing Mycobacterium species.</title>
        <authorList>
            <person name="Katahira K."/>
            <person name="Gotou Y."/>
            <person name="Iida K."/>
            <person name="Ogura Y."/>
            <person name="Hayashi T."/>
        </authorList>
    </citation>
    <scope>NUCLEOTIDE SEQUENCE [LARGE SCALE GENOMIC DNA]</scope>
    <source>
        <strain evidence="2">JCM15298</strain>
    </source>
</reference>
<dbReference type="AlphaFoldDB" id="A0A100WAE5"/>
<evidence type="ECO:0000313" key="1">
    <source>
        <dbReference type="EMBL" id="GAS94423.1"/>
    </source>
</evidence>
<organism evidence="1 2">
    <name type="scientific">Mycolicibacterium canariasense</name>
    <name type="common">Mycobacterium canariasense</name>
    <dbReference type="NCBI Taxonomy" id="228230"/>
    <lineage>
        <taxon>Bacteria</taxon>
        <taxon>Bacillati</taxon>
        <taxon>Actinomycetota</taxon>
        <taxon>Actinomycetes</taxon>
        <taxon>Mycobacteriales</taxon>
        <taxon>Mycobacteriaceae</taxon>
        <taxon>Mycolicibacterium</taxon>
    </lineage>
</organism>
<name>A0A100WAE5_MYCCR</name>
<proteinExistence type="predicted"/>
<evidence type="ECO:0000313" key="2">
    <source>
        <dbReference type="Proteomes" id="UP000069443"/>
    </source>
</evidence>
<accession>A0A100WAE5</accession>
<dbReference type="EMBL" id="BCSY01000035">
    <property type="protein sequence ID" value="GAS94423.1"/>
    <property type="molecule type" value="Genomic_DNA"/>
</dbReference>